<evidence type="ECO:0000313" key="5">
    <source>
        <dbReference type="Proteomes" id="UP000285190"/>
    </source>
</evidence>
<reference evidence="4 5" key="1">
    <citation type="submission" date="2018-09" db="EMBL/GenBank/DDBJ databases">
        <authorList>
            <person name="Zhu H."/>
        </authorList>
    </citation>
    <scope>NUCLEOTIDE SEQUENCE [LARGE SCALE GENOMIC DNA]</scope>
    <source>
        <strain evidence="4 5">K2R10-39</strain>
    </source>
</reference>
<dbReference type="InterPro" id="IPR002509">
    <property type="entry name" value="NODB_dom"/>
</dbReference>
<gene>
    <name evidence="4" type="ORF">D3870_14475</name>
</gene>
<dbReference type="PANTHER" id="PTHR34216">
    <property type="match status" value="1"/>
</dbReference>
<dbReference type="SUPFAM" id="SSF88713">
    <property type="entry name" value="Glycoside hydrolase/deacetylase"/>
    <property type="match status" value="1"/>
</dbReference>
<dbReference type="GO" id="GO:0005576">
    <property type="term" value="C:extracellular region"/>
    <property type="evidence" value="ECO:0007669"/>
    <property type="project" value="UniProtKB-SubCell"/>
</dbReference>
<dbReference type="PANTHER" id="PTHR34216:SF3">
    <property type="entry name" value="POLY-BETA-1,6-N-ACETYL-D-GLUCOSAMINE N-DEACETYLASE"/>
    <property type="match status" value="1"/>
</dbReference>
<accession>A0A418X3J8</accession>
<keyword evidence="2" id="KW-0732">Signal</keyword>
<comment type="subcellular location">
    <subcellularLocation>
        <location evidence="1">Secreted</location>
    </subcellularLocation>
</comment>
<dbReference type="Gene3D" id="3.20.20.370">
    <property type="entry name" value="Glycoside hydrolase/deacetylase"/>
    <property type="match status" value="1"/>
</dbReference>
<dbReference type="RefSeq" id="WP_119740151.1">
    <property type="nucleotide sequence ID" value="NZ_QYUN01000002.1"/>
</dbReference>
<proteinExistence type="predicted"/>
<evidence type="ECO:0000259" key="3">
    <source>
        <dbReference type="PROSITE" id="PS51677"/>
    </source>
</evidence>
<feature type="domain" description="NodB homology" evidence="3">
    <location>
        <begin position="75"/>
        <end position="314"/>
    </location>
</feature>
<dbReference type="AlphaFoldDB" id="A0A418X3J8"/>
<dbReference type="InterPro" id="IPR051398">
    <property type="entry name" value="Polysacch_Deacetylase"/>
</dbReference>
<dbReference type="PROSITE" id="PS51677">
    <property type="entry name" value="NODB"/>
    <property type="match status" value="1"/>
</dbReference>
<dbReference type="CDD" id="cd10918">
    <property type="entry name" value="CE4_NodB_like_5s_6s"/>
    <property type="match status" value="1"/>
</dbReference>
<comment type="caution">
    <text evidence="4">The sequence shown here is derived from an EMBL/GenBank/DDBJ whole genome shotgun (WGS) entry which is preliminary data.</text>
</comment>
<dbReference type="GO" id="GO:0005975">
    <property type="term" value="P:carbohydrate metabolic process"/>
    <property type="evidence" value="ECO:0007669"/>
    <property type="project" value="InterPro"/>
</dbReference>
<organism evidence="4 5">
    <name type="scientific">Noviherbaspirillum cavernae</name>
    <dbReference type="NCBI Taxonomy" id="2320862"/>
    <lineage>
        <taxon>Bacteria</taxon>
        <taxon>Pseudomonadati</taxon>
        <taxon>Pseudomonadota</taxon>
        <taxon>Betaproteobacteria</taxon>
        <taxon>Burkholderiales</taxon>
        <taxon>Oxalobacteraceae</taxon>
        <taxon>Noviherbaspirillum</taxon>
    </lineage>
</organism>
<dbReference type="OrthoDB" id="9814639at2"/>
<dbReference type="EMBL" id="QYUN01000002">
    <property type="protein sequence ID" value="RJG07042.1"/>
    <property type="molecule type" value="Genomic_DNA"/>
</dbReference>
<name>A0A418X3J8_9BURK</name>
<dbReference type="Proteomes" id="UP000285190">
    <property type="component" value="Unassembled WGS sequence"/>
</dbReference>
<evidence type="ECO:0000313" key="4">
    <source>
        <dbReference type="EMBL" id="RJG07042.1"/>
    </source>
</evidence>
<keyword evidence="5" id="KW-1185">Reference proteome</keyword>
<evidence type="ECO:0000256" key="2">
    <source>
        <dbReference type="ARBA" id="ARBA00022729"/>
    </source>
</evidence>
<dbReference type="Pfam" id="PF01522">
    <property type="entry name" value="Polysacc_deac_1"/>
    <property type="match status" value="1"/>
</dbReference>
<evidence type="ECO:0000256" key="1">
    <source>
        <dbReference type="ARBA" id="ARBA00004613"/>
    </source>
</evidence>
<protein>
    <submittedName>
        <fullName evidence="4">Polysaccharide deacetylase</fullName>
    </submittedName>
</protein>
<dbReference type="GO" id="GO:0016810">
    <property type="term" value="F:hydrolase activity, acting on carbon-nitrogen (but not peptide) bonds"/>
    <property type="evidence" value="ECO:0007669"/>
    <property type="project" value="InterPro"/>
</dbReference>
<sequence>MIRALGDAIAPRGIGSGRLCIVNYHRVMESFDPLLDSEPDVDTFRWQMELLAECFNVLPLHAAVQSLVAHRMPPRAVCITFDDGYASTHDVALPILSELKLPATVFVTTGYLDQGVMWNDKIIEAVRHLPGERLDLRAAGLAEYSLRTIDDRKQTIQRLTEDSKYLPPAARHDLTLRLQDMAGGVRTDGLMLTREKVCKLAQAGIEIGAHTISHPILTSLEDEAAREEIAAGKEQLEAITGRPVRLFAYPNGKAGMDFDTRHVAMAREAGFDAAFTTAIGAATKGHDRYQIPRSRPWDATPFRFGARLLRWLAR</sequence>
<dbReference type="InterPro" id="IPR011330">
    <property type="entry name" value="Glyco_hydro/deAcase_b/a-brl"/>
</dbReference>